<dbReference type="CDD" id="cd03112">
    <property type="entry name" value="CobW-like"/>
    <property type="match status" value="1"/>
</dbReference>
<dbReference type="STRING" id="225324.SAMN02745126_03507"/>
<sequence length="312" mass="33026">MTDVGSTRARRLPVTVIGGYLGTGKTTLVNHLLRHAGGRKLAVLVNDFGALPIDRDLIVSAGGDTLEISGGCICCSYGSELMETLMALPSRRPDLDAVLLETSGVALPGMVANAVSLLPAYRIDSIIVLVDAETVLERAADPYLGDTITRQVASADLLLVNRCDLAADDQRAQVVGWLSAQMPAAPIIEAVRATVPSELVFDIEHRKAGPLAPSALGAPDASALYEAMELALPDPVDAEALARDLVLPSFGLLRAKGFVRDRNRGPVTLQIAGARHAVEPATNESPSRLVLIGQRGHLDRSAIERCVAQHTR</sequence>
<name>A0A1T4R2C2_9HYPH</name>
<evidence type="ECO:0000313" key="3">
    <source>
        <dbReference type="EMBL" id="SKA10103.1"/>
    </source>
</evidence>
<dbReference type="AlphaFoldDB" id="A0A1T4R2C2"/>
<dbReference type="Gene3D" id="3.40.50.300">
    <property type="entry name" value="P-loop containing nucleotide triphosphate hydrolases"/>
    <property type="match status" value="1"/>
</dbReference>
<dbReference type="Proteomes" id="UP000190092">
    <property type="component" value="Unassembled WGS sequence"/>
</dbReference>
<dbReference type="InterPro" id="IPR011629">
    <property type="entry name" value="CobW-like_C"/>
</dbReference>
<dbReference type="Pfam" id="PF02492">
    <property type="entry name" value="cobW"/>
    <property type="match status" value="1"/>
</dbReference>
<dbReference type="InterPro" id="IPR003495">
    <property type="entry name" value="CobW/HypB/UreG_nucleotide-bd"/>
</dbReference>
<dbReference type="RefSeq" id="WP_170920991.1">
    <property type="nucleotide sequence ID" value="NZ_FUWJ01000004.1"/>
</dbReference>
<comment type="function">
    <text evidence="1">Zinc chaperone that directly transfers zinc cofactor to target proteins, thereby activating them. Zinc is transferred from the CXCC motif in the GTPase domain to the zinc binding site in target proteins in a process requiring GTP hydrolysis.</text>
</comment>
<dbReference type="PANTHER" id="PTHR13748">
    <property type="entry name" value="COBW-RELATED"/>
    <property type="match status" value="1"/>
</dbReference>
<evidence type="ECO:0000313" key="4">
    <source>
        <dbReference type="Proteomes" id="UP000190092"/>
    </source>
</evidence>
<dbReference type="PANTHER" id="PTHR13748:SF62">
    <property type="entry name" value="COBW DOMAIN-CONTAINING PROTEIN"/>
    <property type="match status" value="1"/>
</dbReference>
<reference evidence="4" key="1">
    <citation type="submission" date="2017-02" db="EMBL/GenBank/DDBJ databases">
        <authorList>
            <person name="Varghese N."/>
            <person name="Submissions S."/>
        </authorList>
    </citation>
    <scope>NUCLEOTIDE SEQUENCE [LARGE SCALE GENOMIC DNA]</scope>
    <source>
        <strain evidence="4">ATCC 27094</strain>
    </source>
</reference>
<dbReference type="SUPFAM" id="SSF90002">
    <property type="entry name" value="Hypothetical protein YjiA, C-terminal domain"/>
    <property type="match status" value="1"/>
</dbReference>
<evidence type="ECO:0000256" key="1">
    <source>
        <dbReference type="ARBA" id="ARBA00045658"/>
    </source>
</evidence>
<protein>
    <submittedName>
        <fullName evidence="3">GTPase, G3E family</fullName>
    </submittedName>
</protein>
<dbReference type="Pfam" id="PF07683">
    <property type="entry name" value="CobW_C"/>
    <property type="match status" value="1"/>
</dbReference>
<dbReference type="EMBL" id="FUWJ01000004">
    <property type="protein sequence ID" value="SKA10103.1"/>
    <property type="molecule type" value="Genomic_DNA"/>
</dbReference>
<dbReference type="InterPro" id="IPR051316">
    <property type="entry name" value="Zinc-reg_GTPase_activator"/>
</dbReference>
<dbReference type="SUPFAM" id="SSF52540">
    <property type="entry name" value="P-loop containing nucleoside triphosphate hydrolases"/>
    <property type="match status" value="1"/>
</dbReference>
<organism evidence="3 4">
    <name type="scientific">Enhydrobacter aerosaccus</name>
    <dbReference type="NCBI Taxonomy" id="225324"/>
    <lineage>
        <taxon>Bacteria</taxon>
        <taxon>Pseudomonadati</taxon>
        <taxon>Pseudomonadota</taxon>
        <taxon>Alphaproteobacteria</taxon>
        <taxon>Hyphomicrobiales</taxon>
        <taxon>Enhydrobacter</taxon>
    </lineage>
</organism>
<dbReference type="SMART" id="SM00833">
    <property type="entry name" value="CobW_C"/>
    <property type="match status" value="1"/>
</dbReference>
<dbReference type="InterPro" id="IPR027417">
    <property type="entry name" value="P-loop_NTPase"/>
</dbReference>
<dbReference type="GO" id="GO:0005737">
    <property type="term" value="C:cytoplasm"/>
    <property type="evidence" value="ECO:0007669"/>
    <property type="project" value="TreeGrafter"/>
</dbReference>
<gene>
    <name evidence="3" type="ORF">SAMN02745126_03507</name>
</gene>
<accession>A0A1T4R2C2</accession>
<evidence type="ECO:0000259" key="2">
    <source>
        <dbReference type="SMART" id="SM00833"/>
    </source>
</evidence>
<proteinExistence type="predicted"/>
<keyword evidence="4" id="KW-1185">Reference proteome</keyword>
<feature type="domain" description="CobW C-terminal" evidence="2">
    <location>
        <begin position="225"/>
        <end position="311"/>
    </location>
</feature>